<dbReference type="PANTHER" id="PTHR34581:SF2">
    <property type="entry name" value="PTS SYSTEM N,N'-DIACETYLCHITOBIOSE-SPECIFIC EIIB COMPONENT"/>
    <property type="match status" value="1"/>
</dbReference>
<dbReference type="InterPro" id="IPR036095">
    <property type="entry name" value="PTS_EIIB-like_sf"/>
</dbReference>
<dbReference type="PANTHER" id="PTHR34581">
    <property type="entry name" value="PTS SYSTEM N,N'-DIACETYLCHITOBIOSE-SPECIFIC EIIB COMPONENT"/>
    <property type="match status" value="1"/>
</dbReference>
<dbReference type="Proteomes" id="UP001230220">
    <property type="component" value="Unassembled WGS sequence"/>
</dbReference>
<gene>
    <name evidence="9" type="ORF">J2S15_003367</name>
</gene>
<evidence type="ECO:0000259" key="8">
    <source>
        <dbReference type="PROSITE" id="PS51100"/>
    </source>
</evidence>
<feature type="modified residue" description="Phosphocysteine; by EIIA" evidence="7">
    <location>
        <position position="8"/>
    </location>
</feature>
<dbReference type="RefSeq" id="WP_307410380.1">
    <property type="nucleotide sequence ID" value="NZ_JAUSUR010000007.1"/>
</dbReference>
<reference evidence="9 10" key="1">
    <citation type="submission" date="2023-07" db="EMBL/GenBank/DDBJ databases">
        <title>Genomic Encyclopedia of Type Strains, Phase IV (KMG-IV): sequencing the most valuable type-strain genomes for metagenomic binning, comparative biology and taxonomic classification.</title>
        <authorList>
            <person name="Goeker M."/>
        </authorList>
    </citation>
    <scope>NUCLEOTIDE SEQUENCE [LARGE SCALE GENOMIC DNA]</scope>
    <source>
        <strain evidence="9 10">DSM 16784</strain>
    </source>
</reference>
<name>A0ABU0E6T5_9FIRM</name>
<dbReference type="InterPro" id="IPR051819">
    <property type="entry name" value="PTS_sugar-specific_EIIB"/>
</dbReference>
<keyword evidence="3" id="KW-0762">Sugar transport</keyword>
<dbReference type="SUPFAM" id="SSF52794">
    <property type="entry name" value="PTS system IIB component-like"/>
    <property type="match status" value="1"/>
</dbReference>
<evidence type="ECO:0000313" key="9">
    <source>
        <dbReference type="EMBL" id="MDQ0362613.1"/>
    </source>
</evidence>
<dbReference type="CDD" id="cd05564">
    <property type="entry name" value="PTS_IIB_chitobiose_lichenan"/>
    <property type="match status" value="1"/>
</dbReference>
<dbReference type="InterPro" id="IPR013012">
    <property type="entry name" value="PTS_EIIB_3"/>
</dbReference>
<organism evidence="9 10">
    <name type="scientific">Breznakia pachnodae</name>
    <dbReference type="NCBI Taxonomy" id="265178"/>
    <lineage>
        <taxon>Bacteria</taxon>
        <taxon>Bacillati</taxon>
        <taxon>Bacillota</taxon>
        <taxon>Erysipelotrichia</taxon>
        <taxon>Erysipelotrichales</taxon>
        <taxon>Erysipelotrichaceae</taxon>
        <taxon>Breznakia</taxon>
    </lineage>
</organism>
<feature type="domain" description="PTS EIIB type-3" evidence="8">
    <location>
        <begin position="1"/>
        <end position="96"/>
    </location>
</feature>
<dbReference type="Gene3D" id="3.40.50.2300">
    <property type="match status" value="1"/>
</dbReference>
<dbReference type="InterPro" id="IPR003501">
    <property type="entry name" value="PTS_EIIB_2/3"/>
</dbReference>
<evidence type="ECO:0000256" key="3">
    <source>
        <dbReference type="ARBA" id="ARBA00022597"/>
    </source>
</evidence>
<evidence type="ECO:0000256" key="6">
    <source>
        <dbReference type="ARBA" id="ARBA00022777"/>
    </source>
</evidence>
<proteinExistence type="predicted"/>
<evidence type="ECO:0000313" key="10">
    <source>
        <dbReference type="Proteomes" id="UP001230220"/>
    </source>
</evidence>
<dbReference type="Pfam" id="PF02302">
    <property type="entry name" value="PTS_IIB"/>
    <property type="match status" value="1"/>
</dbReference>
<dbReference type="EMBL" id="JAUSUR010000007">
    <property type="protein sequence ID" value="MDQ0362613.1"/>
    <property type="molecule type" value="Genomic_DNA"/>
</dbReference>
<evidence type="ECO:0000256" key="4">
    <source>
        <dbReference type="ARBA" id="ARBA00022679"/>
    </source>
</evidence>
<accession>A0ABU0E6T5</accession>
<dbReference type="PROSITE" id="PS51100">
    <property type="entry name" value="PTS_EIIB_TYPE_3"/>
    <property type="match status" value="1"/>
</dbReference>
<evidence type="ECO:0000256" key="5">
    <source>
        <dbReference type="ARBA" id="ARBA00022683"/>
    </source>
</evidence>
<keyword evidence="4" id="KW-0808">Transferase</keyword>
<comment type="caution">
    <text evidence="9">The sequence shown here is derived from an EMBL/GenBank/DDBJ whole genome shotgun (WGS) entry which is preliminary data.</text>
</comment>
<keyword evidence="5" id="KW-0598">Phosphotransferase system</keyword>
<keyword evidence="10" id="KW-1185">Reference proteome</keyword>
<evidence type="ECO:0000256" key="2">
    <source>
        <dbReference type="ARBA" id="ARBA00022553"/>
    </source>
</evidence>
<keyword evidence="6" id="KW-0418">Kinase</keyword>
<evidence type="ECO:0000256" key="1">
    <source>
        <dbReference type="ARBA" id="ARBA00022448"/>
    </source>
</evidence>
<keyword evidence="1" id="KW-0813">Transport</keyword>
<sequence>MKKIMLVCNAGMSTNMLAKKMRDASNGEYDVVAFGEAEYLDNLEGVDLILVGPQIRYLIPNIQKEVSIPVEGINPMKYGILDGKGVLEDVKKVLGG</sequence>
<keyword evidence="2" id="KW-0597">Phosphoprotein</keyword>
<protein>
    <submittedName>
        <fullName evidence="9">PTS system cellobiose-specific IIB component</fullName>
    </submittedName>
</protein>
<evidence type="ECO:0000256" key="7">
    <source>
        <dbReference type="PROSITE-ProRule" id="PRU00423"/>
    </source>
</evidence>